<name>A0A0F8ZIQ3_9ZZZZ</name>
<gene>
    <name evidence="1" type="ORF">LCGC14_2965430</name>
</gene>
<organism evidence="1">
    <name type="scientific">marine sediment metagenome</name>
    <dbReference type="NCBI Taxonomy" id="412755"/>
    <lineage>
        <taxon>unclassified sequences</taxon>
        <taxon>metagenomes</taxon>
        <taxon>ecological metagenomes</taxon>
    </lineage>
</organism>
<accession>A0A0F8ZIQ3</accession>
<sequence length="61" mass="6110">MPPILSGAGSAVPTDPSSVAVTPTLYALPTGDFSAVIVAQRGCAWLDIPEPNGVSIGCLEV</sequence>
<evidence type="ECO:0000313" key="1">
    <source>
        <dbReference type="EMBL" id="KKK66304.1"/>
    </source>
</evidence>
<protein>
    <submittedName>
        <fullName evidence="1">Uncharacterized protein</fullName>
    </submittedName>
</protein>
<comment type="caution">
    <text evidence="1">The sequence shown here is derived from an EMBL/GenBank/DDBJ whole genome shotgun (WGS) entry which is preliminary data.</text>
</comment>
<reference evidence="1" key="1">
    <citation type="journal article" date="2015" name="Nature">
        <title>Complex archaea that bridge the gap between prokaryotes and eukaryotes.</title>
        <authorList>
            <person name="Spang A."/>
            <person name="Saw J.H."/>
            <person name="Jorgensen S.L."/>
            <person name="Zaremba-Niedzwiedzka K."/>
            <person name="Martijn J."/>
            <person name="Lind A.E."/>
            <person name="van Eijk R."/>
            <person name="Schleper C."/>
            <person name="Guy L."/>
            <person name="Ettema T.J."/>
        </authorList>
    </citation>
    <scope>NUCLEOTIDE SEQUENCE</scope>
</reference>
<feature type="non-terminal residue" evidence="1">
    <location>
        <position position="61"/>
    </location>
</feature>
<proteinExistence type="predicted"/>
<dbReference type="EMBL" id="LAZR01060138">
    <property type="protein sequence ID" value="KKK66304.1"/>
    <property type="molecule type" value="Genomic_DNA"/>
</dbReference>
<dbReference type="AlphaFoldDB" id="A0A0F8ZIQ3"/>